<dbReference type="InterPro" id="IPR050097">
    <property type="entry name" value="Ferredoxin-NADP_redctase_2"/>
</dbReference>
<dbReference type="Proteomes" id="UP000319836">
    <property type="component" value="Unassembled WGS sequence"/>
</dbReference>
<dbReference type="PRINTS" id="PR00368">
    <property type="entry name" value="FADPNR"/>
</dbReference>
<proteinExistence type="predicted"/>
<keyword evidence="2" id="KW-0560">Oxidoreductase</keyword>
<dbReference type="InterPro" id="IPR023753">
    <property type="entry name" value="FAD/NAD-binding_dom"/>
</dbReference>
<evidence type="ECO:0000256" key="1">
    <source>
        <dbReference type="ARBA" id="ARBA00022630"/>
    </source>
</evidence>
<evidence type="ECO:0000256" key="2">
    <source>
        <dbReference type="ARBA" id="ARBA00023002"/>
    </source>
</evidence>
<dbReference type="EMBL" id="VBPA01000260">
    <property type="protein sequence ID" value="TMQ69845.1"/>
    <property type="molecule type" value="Genomic_DNA"/>
</dbReference>
<dbReference type="Gene3D" id="3.50.50.60">
    <property type="entry name" value="FAD/NAD(P)-binding domain"/>
    <property type="match status" value="2"/>
</dbReference>
<accession>A0A538U1P9</accession>
<dbReference type="Pfam" id="PF07992">
    <property type="entry name" value="Pyr_redox_2"/>
    <property type="match status" value="1"/>
</dbReference>
<feature type="domain" description="FAD/NAD(P)-binding" evidence="3">
    <location>
        <begin position="4"/>
        <end position="285"/>
    </location>
</feature>
<sequence>MIPDLLIVGAGPCGVSAALWARSLGLSTIVLERDAAAGGQLRLVHFAPLNVAGAASGPGTAIAARLAGQLVENEIDVRFQNEASGLERGTPALRGARGERLQAGAVLIATGVRRRRLEVPGEAELEGRGVSYSATQDRARFAGEDVAVVGGGDAAFENALLLADVGCRVTLVVRGAARAREEFHARVAGNGRIELLERTRVVAIEGDRQVRDLSVENERGRFLLPVAGVVIKAGVQPNTEWCAGAVERDPEGYVLVDESFATSHPGVWAAGDVTRPPLLGIAIATGQGALAAGAIRAALQR</sequence>
<dbReference type="PRINTS" id="PR00469">
    <property type="entry name" value="PNDRDTASEII"/>
</dbReference>
<reference evidence="4 5" key="1">
    <citation type="journal article" date="2019" name="Nat. Microbiol.">
        <title>Mediterranean grassland soil C-N compound turnover is dependent on rainfall and depth, and is mediated by genomically divergent microorganisms.</title>
        <authorList>
            <person name="Diamond S."/>
            <person name="Andeer P.F."/>
            <person name="Li Z."/>
            <person name="Crits-Christoph A."/>
            <person name="Burstein D."/>
            <person name="Anantharaman K."/>
            <person name="Lane K.R."/>
            <person name="Thomas B.C."/>
            <person name="Pan C."/>
            <person name="Northen T.R."/>
            <person name="Banfield J.F."/>
        </authorList>
    </citation>
    <scope>NUCLEOTIDE SEQUENCE [LARGE SCALE GENOMIC DNA]</scope>
    <source>
        <strain evidence="4">WS_10</strain>
    </source>
</reference>
<dbReference type="PANTHER" id="PTHR48105">
    <property type="entry name" value="THIOREDOXIN REDUCTASE 1-RELATED-RELATED"/>
    <property type="match status" value="1"/>
</dbReference>
<comment type="caution">
    <text evidence="4">The sequence shown here is derived from an EMBL/GenBank/DDBJ whole genome shotgun (WGS) entry which is preliminary data.</text>
</comment>
<keyword evidence="1" id="KW-0285">Flavoprotein</keyword>
<evidence type="ECO:0000313" key="5">
    <source>
        <dbReference type="Proteomes" id="UP000319836"/>
    </source>
</evidence>
<gene>
    <name evidence="4" type="ORF">E6K80_10410</name>
</gene>
<organism evidence="4 5">
    <name type="scientific">Eiseniibacteriota bacterium</name>
    <dbReference type="NCBI Taxonomy" id="2212470"/>
    <lineage>
        <taxon>Bacteria</taxon>
        <taxon>Candidatus Eiseniibacteriota</taxon>
    </lineage>
</organism>
<dbReference type="GO" id="GO:0016491">
    <property type="term" value="F:oxidoreductase activity"/>
    <property type="evidence" value="ECO:0007669"/>
    <property type="project" value="UniProtKB-KW"/>
</dbReference>
<protein>
    <submittedName>
        <fullName evidence="4">NAD(P)/FAD-dependent oxidoreductase</fullName>
    </submittedName>
</protein>
<dbReference type="InterPro" id="IPR036188">
    <property type="entry name" value="FAD/NAD-bd_sf"/>
</dbReference>
<dbReference type="SUPFAM" id="SSF51905">
    <property type="entry name" value="FAD/NAD(P)-binding domain"/>
    <property type="match status" value="1"/>
</dbReference>
<evidence type="ECO:0000313" key="4">
    <source>
        <dbReference type="EMBL" id="TMQ69845.1"/>
    </source>
</evidence>
<name>A0A538U1P9_UNCEI</name>
<dbReference type="AlphaFoldDB" id="A0A538U1P9"/>
<evidence type="ECO:0000259" key="3">
    <source>
        <dbReference type="Pfam" id="PF07992"/>
    </source>
</evidence>